<evidence type="ECO:0000256" key="1">
    <source>
        <dbReference type="ARBA" id="ARBA00025757"/>
    </source>
</evidence>
<dbReference type="AlphaFoldDB" id="A0AAD5DRY2"/>
<dbReference type="InterPro" id="IPR008011">
    <property type="entry name" value="Complex1_LYR_dom"/>
</dbReference>
<dbReference type="InterPro" id="IPR052151">
    <property type="entry name" value="Complex_I_LYR"/>
</dbReference>
<comment type="similarity">
    <text evidence="1">Belongs to the complex I LYR family. LYRM9 subfamily.</text>
</comment>
<feature type="domain" description="Complex 1 LYR protein" evidence="3">
    <location>
        <begin position="11"/>
        <end position="65"/>
    </location>
</feature>
<evidence type="ECO:0000256" key="2">
    <source>
        <dbReference type="ARBA" id="ARBA00026234"/>
    </source>
</evidence>
<dbReference type="PANTHER" id="PTHR47061">
    <property type="entry name" value="LYR MOTIF-CONTAINING PROTEIN 9"/>
    <property type="match status" value="1"/>
</dbReference>
<evidence type="ECO:0000313" key="5">
    <source>
        <dbReference type="Proteomes" id="UP001205105"/>
    </source>
</evidence>
<dbReference type="InterPro" id="IPR045291">
    <property type="entry name" value="Complex1_LYR_LYRM9"/>
</dbReference>
<gene>
    <name evidence="4" type="ORF">COHA_004947</name>
</gene>
<dbReference type="Pfam" id="PF05347">
    <property type="entry name" value="Complex1_LYR"/>
    <property type="match status" value="1"/>
</dbReference>
<proteinExistence type="inferred from homology"/>
<evidence type="ECO:0000259" key="3">
    <source>
        <dbReference type="Pfam" id="PF05347"/>
    </source>
</evidence>
<keyword evidence="5" id="KW-1185">Reference proteome</keyword>
<reference evidence="4" key="1">
    <citation type="submission" date="2020-11" db="EMBL/GenBank/DDBJ databases">
        <title>Chlorella ohadii genome sequencing and assembly.</title>
        <authorList>
            <person name="Murik O."/>
            <person name="Treves H."/>
            <person name="Kedem I."/>
            <person name="Shotland Y."/>
            <person name="Kaplan A."/>
        </authorList>
    </citation>
    <scope>NUCLEOTIDE SEQUENCE</scope>
    <source>
        <strain evidence="4">1</strain>
    </source>
</reference>
<evidence type="ECO:0000313" key="4">
    <source>
        <dbReference type="EMBL" id="KAI7841329.1"/>
    </source>
</evidence>
<dbReference type="Proteomes" id="UP001205105">
    <property type="component" value="Unassembled WGS sequence"/>
</dbReference>
<accession>A0AAD5DRY2</accession>
<dbReference type="PANTHER" id="PTHR47061:SF1">
    <property type="entry name" value="LYR MOTIF-CONTAINING PROTEIN 9"/>
    <property type="match status" value="1"/>
</dbReference>
<comment type="caution">
    <text evidence="4">The sequence shown here is derived from an EMBL/GenBank/DDBJ whole genome shotgun (WGS) entry which is preliminary data.</text>
</comment>
<dbReference type="CDD" id="cd20269">
    <property type="entry name" value="Complex1_LYR_LYRM9"/>
    <property type="match status" value="1"/>
</dbReference>
<dbReference type="EMBL" id="JADXDR010000064">
    <property type="protein sequence ID" value="KAI7841329.1"/>
    <property type="molecule type" value="Genomic_DNA"/>
</dbReference>
<name>A0AAD5DRY2_9CHLO</name>
<organism evidence="4 5">
    <name type="scientific">Chlorella ohadii</name>
    <dbReference type="NCBI Taxonomy" id="2649997"/>
    <lineage>
        <taxon>Eukaryota</taxon>
        <taxon>Viridiplantae</taxon>
        <taxon>Chlorophyta</taxon>
        <taxon>core chlorophytes</taxon>
        <taxon>Trebouxiophyceae</taxon>
        <taxon>Chlorellales</taxon>
        <taxon>Chlorellaceae</taxon>
        <taxon>Chlorella clade</taxon>
        <taxon>Chlorella</taxon>
    </lineage>
</organism>
<sequence>MSGAAQTAAAARHIYRELWRKTRDLPRSVQQHYRGAIRSGFVSHADEDDEEVLSRIRAQALRDADWLVNKYKAEKEAEQQRRPKAR</sequence>
<protein>
    <recommendedName>
        <fullName evidence="2">LYR motif-containing protein 9</fullName>
    </recommendedName>
</protein>